<feature type="transmembrane region" description="Helical" evidence="2">
    <location>
        <begin position="366"/>
        <end position="391"/>
    </location>
</feature>
<protein>
    <submittedName>
        <fullName evidence="3">Plasmodium variant antigen protein Cir/Yir/Bir, putative</fullName>
    </submittedName>
</protein>
<keyword evidence="2" id="KW-0472">Membrane</keyword>
<dbReference type="Proteomes" id="UP000507163">
    <property type="component" value="Unassembled WGS sequence"/>
</dbReference>
<feature type="region of interest" description="Disordered" evidence="1">
    <location>
        <begin position="293"/>
        <end position="332"/>
    </location>
</feature>
<feature type="region of interest" description="Disordered" evidence="1">
    <location>
        <begin position="240"/>
        <end position="261"/>
    </location>
</feature>
<organism evidence="3">
    <name type="scientific">Plasmodium chabaudi chabaudi</name>
    <dbReference type="NCBI Taxonomy" id="31271"/>
    <lineage>
        <taxon>Eukaryota</taxon>
        <taxon>Sar</taxon>
        <taxon>Alveolata</taxon>
        <taxon>Apicomplexa</taxon>
        <taxon>Aconoidasida</taxon>
        <taxon>Haemosporida</taxon>
        <taxon>Plasmodiidae</taxon>
        <taxon>Plasmodium</taxon>
        <taxon>Plasmodium (Vinckeia)</taxon>
    </lineage>
</organism>
<keyword evidence="2" id="KW-1133">Transmembrane helix</keyword>
<feature type="compositionally biased region" description="Polar residues" evidence="1">
    <location>
        <begin position="318"/>
        <end position="332"/>
    </location>
</feature>
<evidence type="ECO:0000313" key="3">
    <source>
        <dbReference type="EMBL" id="SCL84585.1"/>
    </source>
</evidence>
<reference evidence="3" key="1">
    <citation type="submission" date="2016-08" db="EMBL/GenBank/DDBJ databases">
        <authorList>
            <consortium name="Pathogen Informatics"/>
        </authorList>
    </citation>
    <scope>NUCLEOTIDE SEQUENCE</scope>
    <source>
        <strain evidence="3">AJ</strain>
    </source>
</reference>
<sequence>MSEEHLCKLFLDADNLLINNKVVNEKIFKQDGRYNQYCRNRNCKTNDERICALATYLFVKLSEKTNNQHYKHFLMWLSDKLYEIENDNKITLKESYEKNLNASIGSLNYWNVVNSSLKDANLRHMRELYNLLKYICNTVTYYKNNSDNNKELLQKSVYCLNQYRNLYNNFPKCNSYLHLLDELKKMYENFRNDAIKKDTNQKNNIANRLQILTTPDKKDLYFAENLKIFDFKGPECAKLNSKAEQQHQSTSAQPEEKEKLAVETEALSKSLLQLLSHLSSQLPSLSQLSSLPQLSPQLKQSEPSDKSNDDNEEKEETQQSTIQEPTDSSNNIECGQITEHHLSEIDVKGNISEIASSRNIFNEYKALVFSVIAIAIPVILAVMYKFLAPVWRKKMKKKKMKKIINLCNEKKDKKEVTNSFIEKSQSE</sequence>
<proteinExistence type="predicted"/>
<dbReference type="EMBL" id="FMIL01000102">
    <property type="protein sequence ID" value="SCL84585.1"/>
    <property type="molecule type" value="Genomic_DNA"/>
</dbReference>
<evidence type="ECO:0000256" key="1">
    <source>
        <dbReference type="SAM" id="MobiDB-lite"/>
    </source>
</evidence>
<keyword evidence="2" id="KW-0812">Transmembrane</keyword>
<dbReference type="Pfam" id="PF06022">
    <property type="entry name" value="Cir_Bir_Yir"/>
    <property type="match status" value="1"/>
</dbReference>
<accession>A0A1C6WCB4</accession>
<name>A0A1C6WCB4_PLACU</name>
<evidence type="ECO:0000256" key="2">
    <source>
        <dbReference type="SAM" id="Phobius"/>
    </source>
</evidence>
<dbReference type="InterPro" id="IPR006477">
    <property type="entry name" value="Yir_bir_cir"/>
</dbReference>
<dbReference type="AlphaFoldDB" id="A0A1C6WCB4"/>
<gene>
    <name evidence="3" type="ORF">PCHAJ_000498100</name>
</gene>
<feature type="compositionally biased region" description="Polar residues" evidence="1">
    <location>
        <begin position="242"/>
        <end position="253"/>
    </location>
</feature>